<dbReference type="InterPro" id="IPR038694">
    <property type="entry name" value="DUF427_sf"/>
</dbReference>
<name>A0A0N1NXM3_9EURO</name>
<evidence type="ECO:0000313" key="3">
    <source>
        <dbReference type="EMBL" id="KPI35744.1"/>
    </source>
</evidence>
<dbReference type="InterPro" id="IPR007361">
    <property type="entry name" value="DUF427"/>
</dbReference>
<feature type="compositionally biased region" description="Basic and acidic residues" evidence="1">
    <location>
        <begin position="280"/>
        <end position="292"/>
    </location>
</feature>
<dbReference type="Gene3D" id="2.170.150.40">
    <property type="entry name" value="Domain of unknown function (DUF427)"/>
    <property type="match status" value="2"/>
</dbReference>
<evidence type="ECO:0000259" key="2">
    <source>
        <dbReference type="Pfam" id="PF04248"/>
    </source>
</evidence>
<dbReference type="GeneID" id="28733074"/>
<comment type="caution">
    <text evidence="3">The sequence shown here is derived from an EMBL/GenBank/DDBJ whole genome shotgun (WGS) entry which is preliminary data.</text>
</comment>
<proteinExistence type="predicted"/>
<organism evidence="3 4">
    <name type="scientific">Cyphellophora attinorum</name>
    <dbReference type="NCBI Taxonomy" id="1664694"/>
    <lineage>
        <taxon>Eukaryota</taxon>
        <taxon>Fungi</taxon>
        <taxon>Dikarya</taxon>
        <taxon>Ascomycota</taxon>
        <taxon>Pezizomycotina</taxon>
        <taxon>Eurotiomycetes</taxon>
        <taxon>Chaetothyriomycetidae</taxon>
        <taxon>Chaetothyriales</taxon>
        <taxon>Cyphellophoraceae</taxon>
        <taxon>Cyphellophora</taxon>
    </lineage>
</organism>
<dbReference type="Pfam" id="PF04248">
    <property type="entry name" value="NTP_transf_9"/>
    <property type="match status" value="1"/>
</dbReference>
<dbReference type="RefSeq" id="XP_017995707.1">
    <property type="nucleotide sequence ID" value="XM_018141195.1"/>
</dbReference>
<dbReference type="OrthoDB" id="18996at2759"/>
<reference evidence="3 4" key="1">
    <citation type="submission" date="2015-06" db="EMBL/GenBank/DDBJ databases">
        <title>Draft genome of the ant-associated black yeast Phialophora attae CBS 131958.</title>
        <authorList>
            <person name="Moreno L.F."/>
            <person name="Stielow B.J."/>
            <person name="de Hoog S."/>
            <person name="Vicente V.A."/>
            <person name="Weiss V.A."/>
            <person name="de Vries M."/>
            <person name="Cruz L.M."/>
            <person name="Souza E.M."/>
        </authorList>
    </citation>
    <scope>NUCLEOTIDE SEQUENCE [LARGE SCALE GENOMIC DNA]</scope>
    <source>
        <strain evidence="3 4">CBS 131958</strain>
    </source>
</reference>
<feature type="region of interest" description="Disordered" evidence="1">
    <location>
        <begin position="272"/>
        <end position="292"/>
    </location>
</feature>
<accession>A0A0N1NXM3</accession>
<dbReference type="VEuPathDB" id="FungiDB:AB675_1314"/>
<dbReference type="Proteomes" id="UP000038010">
    <property type="component" value="Unassembled WGS sequence"/>
</dbReference>
<dbReference type="EMBL" id="LFJN01000037">
    <property type="protein sequence ID" value="KPI35744.1"/>
    <property type="molecule type" value="Genomic_DNA"/>
</dbReference>
<sequence>MSQITQLASKLFSTDGFSPVKTVPTEKRVRGVLNGNTVFDTTSALLVWEHKYFPQYWIPKSSFLDTVTFTKDKPISGIESSTYTLSTRPGSDNKTAPALHVPESFNSELAGYVKIDFKSLDTWFEELTPVLYHPKDPFHRVDLLPSGRHIRVETPSGTLLADTGSEGGVVSLWETNFPGRWYLPATALRWELLRASKTKTGCPYKGEASYYSAVVEGEKDIEDVVWYYENPTLESAGVRGMYCFYPDKVRTWVDGVEIERVGMPKASLKEIRGVQGAKPPEAEKEKVNGDKK</sequence>
<dbReference type="STRING" id="1664694.A0A0N1NXM3"/>
<gene>
    <name evidence="3" type="ORF">AB675_1314</name>
</gene>
<dbReference type="PANTHER" id="PTHR34310:SF9">
    <property type="entry name" value="BLR5716 PROTEIN"/>
    <property type="match status" value="1"/>
</dbReference>
<dbReference type="AlphaFoldDB" id="A0A0N1NXM3"/>
<keyword evidence="4" id="KW-1185">Reference proteome</keyword>
<protein>
    <recommendedName>
        <fullName evidence="2">DUF427 domain-containing protein</fullName>
    </recommendedName>
</protein>
<evidence type="ECO:0000256" key="1">
    <source>
        <dbReference type="SAM" id="MobiDB-lite"/>
    </source>
</evidence>
<feature type="domain" description="DUF427" evidence="2">
    <location>
        <begin position="156"/>
        <end position="247"/>
    </location>
</feature>
<dbReference type="PANTHER" id="PTHR34310">
    <property type="entry name" value="DUF427 DOMAIN PROTEIN (AFU_ORTHOLOGUE AFUA_3G02220)"/>
    <property type="match status" value="1"/>
</dbReference>
<evidence type="ECO:0000313" key="4">
    <source>
        <dbReference type="Proteomes" id="UP000038010"/>
    </source>
</evidence>